<gene>
    <name evidence="6" type="ORF">DFR50_102145</name>
</gene>
<dbReference type="InterPro" id="IPR036188">
    <property type="entry name" value="FAD/NAD-bd_sf"/>
</dbReference>
<dbReference type="OrthoDB" id="9799943at2"/>
<dbReference type="InterPro" id="IPR017741">
    <property type="entry name" value="FAD-dependent_OxRdtase_HpnW"/>
</dbReference>
<dbReference type="EMBL" id="QNRK01000002">
    <property type="protein sequence ID" value="RBP17653.1"/>
    <property type="molecule type" value="Genomic_DNA"/>
</dbReference>
<evidence type="ECO:0000313" key="6">
    <source>
        <dbReference type="EMBL" id="RBP17653.1"/>
    </source>
</evidence>
<dbReference type="GO" id="GO:0016491">
    <property type="term" value="F:oxidoreductase activity"/>
    <property type="evidence" value="ECO:0007669"/>
    <property type="project" value="UniProtKB-KW"/>
</dbReference>
<accession>A0A366FSJ9</accession>
<dbReference type="Gene3D" id="3.50.50.60">
    <property type="entry name" value="FAD/NAD(P)-binding domain"/>
    <property type="match status" value="1"/>
</dbReference>
<comment type="similarity">
    <text evidence="2">Belongs to the DadA oxidoreductase family.</text>
</comment>
<keyword evidence="4" id="KW-0560">Oxidoreductase</keyword>
<dbReference type="RefSeq" id="WP_113887747.1">
    <property type="nucleotide sequence ID" value="NZ_QNRK01000002.1"/>
</dbReference>
<dbReference type="PANTHER" id="PTHR13847">
    <property type="entry name" value="SARCOSINE DEHYDROGENASE-RELATED"/>
    <property type="match status" value="1"/>
</dbReference>
<dbReference type="Proteomes" id="UP000253529">
    <property type="component" value="Unassembled WGS sequence"/>
</dbReference>
<evidence type="ECO:0000259" key="5">
    <source>
        <dbReference type="Pfam" id="PF01266"/>
    </source>
</evidence>
<dbReference type="PANTHER" id="PTHR13847:SF286">
    <property type="entry name" value="D-AMINO ACID DEHYDROGENASE"/>
    <property type="match status" value="1"/>
</dbReference>
<evidence type="ECO:0000313" key="7">
    <source>
        <dbReference type="Proteomes" id="UP000253529"/>
    </source>
</evidence>
<dbReference type="InterPro" id="IPR006076">
    <property type="entry name" value="FAD-dep_OxRdtase"/>
</dbReference>
<evidence type="ECO:0000256" key="4">
    <source>
        <dbReference type="ARBA" id="ARBA00023002"/>
    </source>
</evidence>
<comment type="caution">
    <text evidence="6">The sequence shown here is derived from an EMBL/GenBank/DDBJ whole genome shotgun (WGS) entry which is preliminary data.</text>
</comment>
<evidence type="ECO:0000256" key="1">
    <source>
        <dbReference type="ARBA" id="ARBA00001974"/>
    </source>
</evidence>
<evidence type="ECO:0000256" key="2">
    <source>
        <dbReference type="ARBA" id="ARBA00009410"/>
    </source>
</evidence>
<dbReference type="NCBIfam" id="TIGR03364">
    <property type="entry name" value="HpnW_proposed"/>
    <property type="match status" value="1"/>
</dbReference>
<evidence type="ECO:0000256" key="3">
    <source>
        <dbReference type="ARBA" id="ARBA00022630"/>
    </source>
</evidence>
<organism evidence="6 7">
    <name type="scientific">Roseiarcus fermentans</name>
    <dbReference type="NCBI Taxonomy" id="1473586"/>
    <lineage>
        <taxon>Bacteria</taxon>
        <taxon>Pseudomonadati</taxon>
        <taxon>Pseudomonadota</taxon>
        <taxon>Alphaproteobacteria</taxon>
        <taxon>Hyphomicrobiales</taxon>
        <taxon>Roseiarcaceae</taxon>
        <taxon>Roseiarcus</taxon>
    </lineage>
</organism>
<dbReference type="Gene3D" id="3.30.9.10">
    <property type="entry name" value="D-Amino Acid Oxidase, subunit A, domain 2"/>
    <property type="match status" value="1"/>
</dbReference>
<feature type="domain" description="FAD dependent oxidoreductase" evidence="5">
    <location>
        <begin position="6"/>
        <end position="370"/>
    </location>
</feature>
<keyword evidence="3" id="KW-0285">Flavoprotein</keyword>
<sequence>MTDRFDLIVVGAGIVGLAHALAAARRGLRVVVADRDPEASGASVRNFGFVTVTGQQAGDTWRRARRSRDVWLEAAPQAGIRIEQEGLVVVARRPEAMAVLEAFRATEMGADCALLSAEETRRRYGDVLAPRTLAGSLVSPHERRVESRDAVPRLARWLEEAKGVAFRRRCVVTAVEPGKASTTQGPLMAERIVVCPGDDLVSLFPDAIAALGVGRCRLQMLKVMPADPAFRLPAAIMSDQSLVRYLGYAELPQAEALRARLAAEQPEALANGVHLIAVQGSDGGLVVGDSHHYGSSPSPFSSAAVDDLILDELHAVLRLPGARVVERWAGTYASLPDRPMARLSPAPDIRLVIVTSGTGASTAFAIAEETLDELYGNA</sequence>
<protein>
    <submittedName>
        <fullName evidence="6">FAD dependent oxidoreductase TIGR03364</fullName>
    </submittedName>
</protein>
<reference evidence="6 7" key="1">
    <citation type="submission" date="2018-06" db="EMBL/GenBank/DDBJ databases">
        <title>Genomic Encyclopedia of Type Strains, Phase IV (KMG-IV): sequencing the most valuable type-strain genomes for metagenomic binning, comparative biology and taxonomic classification.</title>
        <authorList>
            <person name="Goeker M."/>
        </authorList>
    </citation>
    <scope>NUCLEOTIDE SEQUENCE [LARGE SCALE GENOMIC DNA]</scope>
    <source>
        <strain evidence="6 7">DSM 24875</strain>
    </source>
</reference>
<dbReference type="SUPFAM" id="SSF51905">
    <property type="entry name" value="FAD/NAD(P)-binding domain"/>
    <property type="match status" value="1"/>
</dbReference>
<proteinExistence type="inferred from homology"/>
<comment type="cofactor">
    <cofactor evidence="1">
        <name>FAD</name>
        <dbReference type="ChEBI" id="CHEBI:57692"/>
    </cofactor>
</comment>
<keyword evidence="7" id="KW-1185">Reference proteome</keyword>
<name>A0A366FSJ9_9HYPH</name>
<dbReference type="GO" id="GO:0005737">
    <property type="term" value="C:cytoplasm"/>
    <property type="evidence" value="ECO:0007669"/>
    <property type="project" value="TreeGrafter"/>
</dbReference>
<dbReference type="AlphaFoldDB" id="A0A366FSJ9"/>
<dbReference type="Pfam" id="PF01266">
    <property type="entry name" value="DAO"/>
    <property type="match status" value="1"/>
</dbReference>